<dbReference type="Gene3D" id="1.25.40.180">
    <property type="match status" value="1"/>
</dbReference>
<organism evidence="11 12">
    <name type="scientific">Exocentrus adspersus</name>
    <dbReference type="NCBI Taxonomy" id="1586481"/>
    <lineage>
        <taxon>Eukaryota</taxon>
        <taxon>Metazoa</taxon>
        <taxon>Ecdysozoa</taxon>
        <taxon>Arthropoda</taxon>
        <taxon>Hexapoda</taxon>
        <taxon>Insecta</taxon>
        <taxon>Pterygota</taxon>
        <taxon>Neoptera</taxon>
        <taxon>Endopterygota</taxon>
        <taxon>Coleoptera</taxon>
        <taxon>Polyphaga</taxon>
        <taxon>Cucujiformia</taxon>
        <taxon>Chrysomeloidea</taxon>
        <taxon>Cerambycidae</taxon>
        <taxon>Lamiinae</taxon>
        <taxon>Acanthocinini</taxon>
        <taxon>Exocentrus</taxon>
    </lineage>
</organism>
<evidence type="ECO:0000256" key="7">
    <source>
        <dbReference type="ARBA" id="ARBA00044345"/>
    </source>
</evidence>
<dbReference type="InterPro" id="IPR016024">
    <property type="entry name" value="ARM-type_fold"/>
</dbReference>
<dbReference type="InterPro" id="IPR011004">
    <property type="entry name" value="Trimer_LpxA-like_sf"/>
</dbReference>
<dbReference type="CDD" id="cd04197">
    <property type="entry name" value="eIF-2B_epsilon_N"/>
    <property type="match status" value="1"/>
</dbReference>
<dbReference type="GO" id="GO:0005829">
    <property type="term" value="C:cytosol"/>
    <property type="evidence" value="ECO:0007669"/>
    <property type="project" value="UniProtKB-SubCell"/>
</dbReference>
<dbReference type="Proteomes" id="UP001159042">
    <property type="component" value="Unassembled WGS sequence"/>
</dbReference>
<dbReference type="PROSITE" id="PS51363">
    <property type="entry name" value="W2"/>
    <property type="match status" value="1"/>
</dbReference>
<comment type="similarity">
    <text evidence="2">Belongs to the eIF-2B gamma/epsilon subunits family.</text>
</comment>
<evidence type="ECO:0000256" key="8">
    <source>
        <dbReference type="ARBA" id="ARBA00046432"/>
    </source>
</evidence>
<dbReference type="PANTHER" id="PTHR45887:SF1">
    <property type="entry name" value="TRANSLATION INITIATION FACTOR EIF-2B SUBUNIT EPSILON"/>
    <property type="match status" value="1"/>
</dbReference>
<evidence type="ECO:0000256" key="4">
    <source>
        <dbReference type="ARBA" id="ARBA00022540"/>
    </source>
</evidence>
<dbReference type="Pfam" id="PF25084">
    <property type="entry name" value="LbH_EIF2B"/>
    <property type="match status" value="1"/>
</dbReference>
<feature type="domain" description="W2" evidence="10">
    <location>
        <begin position="472"/>
        <end position="637"/>
    </location>
</feature>
<proteinExistence type="inferred from homology"/>
<comment type="subcellular location">
    <subcellularLocation>
        <location evidence="1">Cytoplasm</location>
        <location evidence="1">Cytosol</location>
    </subcellularLocation>
</comment>
<dbReference type="InterPro" id="IPR044123">
    <property type="entry name" value="W2_eIF2B_epsilon"/>
</dbReference>
<dbReference type="Pfam" id="PF00483">
    <property type="entry name" value="NTP_transferase"/>
    <property type="match status" value="1"/>
</dbReference>
<sequence>MSKKANEDMKNENTVQAIIIADTFGDEFIPISNNVPHALLPMINKPLIDYTLEFLSLGGIEEAFLFCCTHVDAIKHHIRKSILNNEVWTLTMKVHIIVSESCRSLGDCLRDIDAKGLLRGSFVLLEPGTISNIQLLPLIKKHNELMKVDKGTAMTVIFQEAGVNHISRCPQEELLVAINSQNRILSYKKMWKNKERKLDFPLEIFLENPCVSLMHNLKDTHIAICSPSVLPLFSDNFDFQTKDDFVRGLIMNEEILGSTVYCDILKGSRYGGAVTSWRMYQALSKELRQNWMYPIVLSRKKNKVLKNNVVVGEGTSIDDTAHLCNSVLGENTFIGKNVRIEDSFIFSNCKIEDNVIITHSVIGSNCVVKSKSKVTAGTILGSGCVIERGLFVENSLVQMEEPEDYEEADKLGNKAYRLRTDDDMDEDHSVKALVKKMSRLHIQEENYESEEGTDGFSDSDEDELSYTQSPVPDDTKLFFTEVIDSLTRGFEDNLLCDNLILEINSSRYAYNVTVKEVNFNVIKAILTLSLRQPIGPQYFSHLSRLLSYFAPILKNYIRNESAMIDCLQAIEDVATSNEELKEKWVMFVLQYFYNKDYVSEDAILDWFATIDQKTKFHKQVKPFTDWLQEAEEASSSDGGEDD</sequence>
<evidence type="ECO:0000256" key="1">
    <source>
        <dbReference type="ARBA" id="ARBA00004514"/>
    </source>
</evidence>
<evidence type="ECO:0000256" key="5">
    <source>
        <dbReference type="ARBA" id="ARBA00022917"/>
    </source>
</evidence>
<dbReference type="GO" id="GO:0003743">
    <property type="term" value="F:translation initiation factor activity"/>
    <property type="evidence" value="ECO:0007669"/>
    <property type="project" value="UniProtKB-KW"/>
</dbReference>
<evidence type="ECO:0000259" key="10">
    <source>
        <dbReference type="PROSITE" id="PS51363"/>
    </source>
</evidence>
<feature type="compositionally biased region" description="Acidic residues" evidence="9">
    <location>
        <begin position="445"/>
        <end position="464"/>
    </location>
</feature>
<evidence type="ECO:0000313" key="11">
    <source>
        <dbReference type="EMBL" id="KAJ8919240.1"/>
    </source>
</evidence>
<dbReference type="InterPro" id="IPR003307">
    <property type="entry name" value="W2_domain"/>
</dbReference>
<dbReference type="GO" id="GO:0031369">
    <property type="term" value="F:translation initiation factor binding"/>
    <property type="evidence" value="ECO:0007669"/>
    <property type="project" value="InterPro"/>
</dbReference>
<dbReference type="InterPro" id="IPR005835">
    <property type="entry name" value="NTP_transferase_dom"/>
</dbReference>
<name>A0AAV8VYB2_9CUCU</name>
<protein>
    <recommendedName>
        <fullName evidence="6">Translation initiation factor eIF2B subunit epsilon</fullName>
    </recommendedName>
    <alternativeName>
        <fullName evidence="7">eIF2B GDP-GTP exchange factor subunit epsilon</fullName>
    </alternativeName>
</protein>
<dbReference type="SMART" id="SM00515">
    <property type="entry name" value="eIF5C"/>
    <property type="match status" value="1"/>
</dbReference>
<keyword evidence="3" id="KW-0963">Cytoplasm</keyword>
<keyword evidence="5" id="KW-0648">Protein biosynthesis</keyword>
<dbReference type="FunFam" id="1.25.40.180:FF:000022">
    <property type="entry name" value="Translation initiation factor eIF-2B epsilon subunit"/>
    <property type="match status" value="1"/>
</dbReference>
<evidence type="ECO:0000256" key="9">
    <source>
        <dbReference type="SAM" id="MobiDB-lite"/>
    </source>
</evidence>
<dbReference type="SUPFAM" id="SSF51161">
    <property type="entry name" value="Trimeric LpxA-like enzymes"/>
    <property type="match status" value="1"/>
</dbReference>
<evidence type="ECO:0000256" key="6">
    <source>
        <dbReference type="ARBA" id="ARBA00044144"/>
    </source>
</evidence>
<dbReference type="InterPro" id="IPR029044">
    <property type="entry name" value="Nucleotide-diphossugar_trans"/>
</dbReference>
<evidence type="ECO:0000256" key="3">
    <source>
        <dbReference type="ARBA" id="ARBA00022490"/>
    </source>
</evidence>
<reference evidence="11 12" key="1">
    <citation type="journal article" date="2023" name="Insect Mol. Biol.">
        <title>Genome sequencing provides insights into the evolution of gene families encoding plant cell wall-degrading enzymes in longhorned beetles.</title>
        <authorList>
            <person name="Shin N.R."/>
            <person name="Okamura Y."/>
            <person name="Kirsch R."/>
            <person name="Pauchet Y."/>
        </authorList>
    </citation>
    <scope>NUCLEOTIDE SEQUENCE [LARGE SCALE GENOMIC DNA]</scope>
    <source>
        <strain evidence="11">EAD_L_NR</strain>
    </source>
</reference>
<dbReference type="InterPro" id="IPR035543">
    <property type="entry name" value="eIF-2B_epsilon_N"/>
</dbReference>
<accession>A0AAV8VYB2</accession>
<dbReference type="InterPro" id="IPR056764">
    <property type="entry name" value="LbH_EIF2B3/5"/>
</dbReference>
<dbReference type="GO" id="GO:0005085">
    <property type="term" value="F:guanyl-nucleotide exchange factor activity"/>
    <property type="evidence" value="ECO:0007669"/>
    <property type="project" value="InterPro"/>
</dbReference>
<keyword evidence="4" id="KW-0396">Initiation factor</keyword>
<dbReference type="Gene3D" id="2.160.10.10">
    <property type="entry name" value="Hexapeptide repeat proteins"/>
    <property type="match status" value="1"/>
</dbReference>
<dbReference type="EMBL" id="JANEYG010000019">
    <property type="protein sequence ID" value="KAJ8919240.1"/>
    <property type="molecule type" value="Genomic_DNA"/>
</dbReference>
<dbReference type="AlphaFoldDB" id="A0AAV8VYB2"/>
<dbReference type="SUPFAM" id="SSF48371">
    <property type="entry name" value="ARM repeat"/>
    <property type="match status" value="1"/>
</dbReference>
<dbReference type="SUPFAM" id="SSF53448">
    <property type="entry name" value="Nucleotide-diphospho-sugar transferases"/>
    <property type="match status" value="1"/>
</dbReference>
<comment type="caution">
    <text evidence="11">The sequence shown here is derived from an EMBL/GenBank/DDBJ whole genome shotgun (WGS) entry which is preliminary data.</text>
</comment>
<evidence type="ECO:0000313" key="12">
    <source>
        <dbReference type="Proteomes" id="UP001159042"/>
    </source>
</evidence>
<dbReference type="Pfam" id="PF02020">
    <property type="entry name" value="W2"/>
    <property type="match status" value="1"/>
</dbReference>
<dbReference type="GO" id="GO:0005851">
    <property type="term" value="C:eukaryotic translation initiation factor 2B complex"/>
    <property type="evidence" value="ECO:0007669"/>
    <property type="project" value="TreeGrafter"/>
</dbReference>
<feature type="region of interest" description="Disordered" evidence="9">
    <location>
        <begin position="444"/>
        <end position="468"/>
    </location>
</feature>
<keyword evidence="12" id="KW-1185">Reference proteome</keyword>
<dbReference type="PANTHER" id="PTHR45887">
    <property type="entry name" value="TRANSLATION INITIATION FACTOR EIF-2B SUBUNIT EPSILON"/>
    <property type="match status" value="1"/>
</dbReference>
<comment type="subunit">
    <text evidence="8">Component of the translation initiation factor 2B (eIF2B) complex which is a heterodecamer of two sets of five different subunits: alpha, beta, gamma, delta and epsilon. Subunits alpha, beta and delta comprise a regulatory subcomplex and subunits epsilon and gamma comprise a catalytic subcomplex. Within the complex, the hexameric regulatory complex resides at the center, with the two heterodimeric catalytic subcomplexes bound on opposite sides.</text>
</comment>
<evidence type="ECO:0000256" key="2">
    <source>
        <dbReference type="ARBA" id="ARBA00007878"/>
    </source>
</evidence>
<gene>
    <name evidence="11" type="ORF">NQ315_003823</name>
</gene>
<dbReference type="CDD" id="cd11558">
    <property type="entry name" value="W2_eIF2B_epsilon"/>
    <property type="match status" value="1"/>
</dbReference>
<dbReference type="Gene3D" id="3.90.550.10">
    <property type="entry name" value="Spore Coat Polysaccharide Biosynthesis Protein SpsA, Chain A"/>
    <property type="match status" value="1"/>
</dbReference>
<dbReference type="InterPro" id="IPR051956">
    <property type="entry name" value="eIF2B_epsilon"/>
</dbReference>